<sequence length="250" mass="26628">MFSMTKPIAFNQPQVGGLRELAPLPGRARIPWWLAALLVLALMGGLWWFTRDEDPESLVQSRLVGPRSPAPVSVAILLDESGSFTDYDQVRRQVLDQLTEWAPENLRPDDLVTVVSFASDAAVKMPTTRVADLANRPPAYAPTAPGGGTDIQPALRLLTDGTEATKASVSLVAVTDTMIGDADPDAIGDLVHGLGATTMSVITPTGVEGDWRDAFGWELEINADAGSVDQTALAVGEAFAHATGQRLEAR</sequence>
<dbReference type="Pfam" id="PF13519">
    <property type="entry name" value="VWA_2"/>
    <property type="match status" value="1"/>
</dbReference>
<dbReference type="SUPFAM" id="SSF53300">
    <property type="entry name" value="vWA-like"/>
    <property type="match status" value="1"/>
</dbReference>
<keyword evidence="1" id="KW-0472">Membrane</keyword>
<reference evidence="4" key="4">
    <citation type="submission" date="2019-03" db="EMBL/GenBank/DDBJ databases">
        <authorList>
            <person name="Huang Y."/>
        </authorList>
    </citation>
    <scope>NUCLEOTIDE SEQUENCE</scope>
    <source>
        <strain evidence="4">JCM 16608</strain>
    </source>
</reference>
<organism evidence="4 5">
    <name type="scientific">Nocardioides daphniae</name>
    <dbReference type="NCBI Taxonomy" id="402297"/>
    <lineage>
        <taxon>Bacteria</taxon>
        <taxon>Bacillati</taxon>
        <taxon>Actinomycetota</taxon>
        <taxon>Actinomycetes</taxon>
        <taxon>Propionibacteriales</taxon>
        <taxon>Nocardioidaceae</taxon>
        <taxon>Nocardioides</taxon>
    </lineage>
</organism>
<evidence type="ECO:0000313" key="6">
    <source>
        <dbReference type="Proteomes" id="UP000630594"/>
    </source>
</evidence>
<proteinExistence type="predicted"/>
<evidence type="ECO:0000313" key="5">
    <source>
        <dbReference type="Proteomes" id="UP000297025"/>
    </source>
</evidence>
<protein>
    <submittedName>
        <fullName evidence="4">VWA domain-containing protein</fullName>
    </submittedName>
</protein>
<keyword evidence="6" id="KW-1185">Reference proteome</keyword>
<dbReference type="EMBL" id="BMCK01000004">
    <property type="protein sequence ID" value="GGD24597.1"/>
    <property type="molecule type" value="Genomic_DNA"/>
</dbReference>
<dbReference type="Proteomes" id="UP000297025">
    <property type="component" value="Chromosome"/>
</dbReference>
<evidence type="ECO:0000259" key="2">
    <source>
        <dbReference type="Pfam" id="PF13519"/>
    </source>
</evidence>
<feature type="transmembrane region" description="Helical" evidence="1">
    <location>
        <begin position="30"/>
        <end position="49"/>
    </location>
</feature>
<dbReference type="Gene3D" id="3.40.50.410">
    <property type="entry name" value="von Willebrand factor, type A domain"/>
    <property type="match status" value="1"/>
</dbReference>
<keyword evidence="1" id="KW-1133">Transmembrane helix</keyword>
<name>A0A4P7UCZ0_9ACTN</name>
<keyword evidence="1" id="KW-0812">Transmembrane</keyword>
<dbReference type="Proteomes" id="UP000630594">
    <property type="component" value="Unassembled WGS sequence"/>
</dbReference>
<accession>A0A4P7UCZ0</accession>
<dbReference type="AlphaFoldDB" id="A0A4P7UCZ0"/>
<dbReference type="EMBL" id="CP038462">
    <property type="protein sequence ID" value="QCC77401.1"/>
    <property type="molecule type" value="Genomic_DNA"/>
</dbReference>
<dbReference type="RefSeq" id="WP_135832446.1">
    <property type="nucleotide sequence ID" value="NZ_BMCK01000004.1"/>
</dbReference>
<reference evidence="3" key="2">
    <citation type="journal article" date="2014" name="Int. J. Syst. Evol. Microbiol.">
        <title>Complete genome of a new Firmicutes species belonging to the dominant human colonic microbiota ('Ruminococcus bicirculans') reveals two chromosomes and a selective capacity to utilize plant glucans.</title>
        <authorList>
            <consortium name="NISC Comparative Sequencing Program"/>
            <person name="Wegmann U."/>
            <person name="Louis P."/>
            <person name="Goesmann A."/>
            <person name="Henrissat B."/>
            <person name="Duncan S.H."/>
            <person name="Flint H.J."/>
        </authorList>
    </citation>
    <scope>NUCLEOTIDE SEQUENCE</scope>
    <source>
        <strain evidence="3">CCM 7403</strain>
    </source>
</reference>
<dbReference type="KEGG" id="ndp:E2C04_09795"/>
<evidence type="ECO:0000256" key="1">
    <source>
        <dbReference type="SAM" id="Phobius"/>
    </source>
</evidence>
<evidence type="ECO:0000313" key="4">
    <source>
        <dbReference type="EMBL" id="QCC77401.1"/>
    </source>
</evidence>
<evidence type="ECO:0000313" key="3">
    <source>
        <dbReference type="EMBL" id="GGD24597.1"/>
    </source>
</evidence>
<reference evidence="6" key="3">
    <citation type="journal article" date="2019" name="Int. J. Syst. Evol. Microbiol.">
        <title>The Global Catalogue of Microorganisms (GCM) 10K type strain sequencing project: providing services to taxonomists for standard genome sequencing and annotation.</title>
        <authorList>
            <consortium name="The Broad Institute Genomics Platform"/>
            <consortium name="The Broad Institute Genome Sequencing Center for Infectious Disease"/>
            <person name="Wu L."/>
            <person name="Ma J."/>
        </authorList>
    </citation>
    <scope>NUCLEOTIDE SEQUENCE [LARGE SCALE GENOMIC DNA]</scope>
    <source>
        <strain evidence="6">CCM 7403</strain>
    </source>
</reference>
<gene>
    <name evidence="4" type="ORF">E2C04_09795</name>
    <name evidence="3" type="ORF">GCM10007231_24720</name>
</gene>
<dbReference type="InterPro" id="IPR002035">
    <property type="entry name" value="VWF_A"/>
</dbReference>
<feature type="domain" description="VWFA" evidence="2">
    <location>
        <begin position="74"/>
        <end position="176"/>
    </location>
</feature>
<reference evidence="3" key="5">
    <citation type="submission" date="2024-05" db="EMBL/GenBank/DDBJ databases">
        <authorList>
            <person name="Sun Q."/>
            <person name="Sedlacek I."/>
        </authorList>
    </citation>
    <scope>NUCLEOTIDE SEQUENCE</scope>
    <source>
        <strain evidence="3">CCM 7403</strain>
    </source>
</reference>
<dbReference type="InterPro" id="IPR036465">
    <property type="entry name" value="vWFA_dom_sf"/>
</dbReference>
<reference evidence="4 5" key="1">
    <citation type="journal article" date="2008" name="Int. J. Syst. Evol. Microbiol.">
        <title>Nocardioides daphniae sp. nov., isolated from Daphnia cucullata (Crustacea: Cladocera).</title>
        <authorList>
            <person name="Toth E.M."/>
            <person name="Keki Z."/>
            <person name="Homonnay Z.G."/>
            <person name="Borsodi A.K."/>
            <person name="Marialigeti K."/>
            <person name="Schumann P."/>
        </authorList>
    </citation>
    <scope>NUCLEOTIDE SEQUENCE [LARGE SCALE GENOMIC DNA]</scope>
    <source>
        <strain evidence="4 5">JCM 16608</strain>
    </source>
</reference>